<dbReference type="FunFam" id="1.10.10.10:FF:000214">
    <property type="entry name" value="Methylated-DNA--protein-cysteine methyltransferase"/>
    <property type="match status" value="1"/>
</dbReference>
<evidence type="ECO:0000256" key="7">
    <source>
        <dbReference type="ARBA" id="ARBA00023204"/>
    </source>
</evidence>
<dbReference type="PROSITE" id="PS00374">
    <property type="entry name" value="MGMT"/>
    <property type="match status" value="1"/>
</dbReference>
<sequence>MEIEFHIPYGETRSYGEVAIMINNPKAYRAVGFANAKNPLPIYFPCHRIIRTNGRLGGYKLGLKAKQYLLDLENQNS</sequence>
<keyword evidence="6" id="KW-0227">DNA damage</keyword>
<dbReference type="GO" id="GO:0006281">
    <property type="term" value="P:DNA repair"/>
    <property type="evidence" value="ECO:0007669"/>
    <property type="project" value="UniProtKB-KW"/>
</dbReference>
<organism evidence="10">
    <name type="scientific">marine metagenome</name>
    <dbReference type="NCBI Taxonomy" id="408172"/>
    <lineage>
        <taxon>unclassified sequences</taxon>
        <taxon>metagenomes</taxon>
        <taxon>ecological metagenomes</taxon>
    </lineage>
</organism>
<evidence type="ECO:0000313" key="10">
    <source>
        <dbReference type="EMBL" id="SVD70615.1"/>
    </source>
</evidence>
<gene>
    <name evidence="10" type="ORF">METZ01_LOCUS423469</name>
</gene>
<dbReference type="PANTHER" id="PTHR10815">
    <property type="entry name" value="METHYLATED-DNA--PROTEIN-CYSTEINE METHYLTRANSFERASE"/>
    <property type="match status" value="1"/>
</dbReference>
<dbReference type="NCBIfam" id="TIGR00589">
    <property type="entry name" value="ogt"/>
    <property type="match status" value="1"/>
</dbReference>
<dbReference type="GO" id="GO:0032259">
    <property type="term" value="P:methylation"/>
    <property type="evidence" value="ECO:0007669"/>
    <property type="project" value="UniProtKB-KW"/>
</dbReference>
<dbReference type="InterPro" id="IPR036217">
    <property type="entry name" value="MethylDNA_cys_MeTrfase_DNAb"/>
</dbReference>
<comment type="similarity">
    <text evidence="2">Belongs to the MGMT family.</text>
</comment>
<dbReference type="EC" id="2.1.1.63" evidence="3"/>
<dbReference type="CDD" id="cd06445">
    <property type="entry name" value="ATase"/>
    <property type="match status" value="1"/>
</dbReference>
<evidence type="ECO:0000259" key="9">
    <source>
        <dbReference type="Pfam" id="PF01035"/>
    </source>
</evidence>
<dbReference type="AlphaFoldDB" id="A0A382XJ24"/>
<dbReference type="InterPro" id="IPR014048">
    <property type="entry name" value="MethylDNA_cys_MeTrfase_DNA-bd"/>
</dbReference>
<accession>A0A382XJ24</accession>
<evidence type="ECO:0000256" key="4">
    <source>
        <dbReference type="ARBA" id="ARBA00022603"/>
    </source>
</evidence>
<dbReference type="InterPro" id="IPR001497">
    <property type="entry name" value="MethylDNA_cys_MeTrfase_AS"/>
</dbReference>
<comment type="catalytic activity">
    <reaction evidence="1">
        <text>a 4-O-methyl-thymidine in DNA + L-cysteinyl-[protein] = a thymidine in DNA + S-methyl-L-cysteinyl-[protein]</text>
        <dbReference type="Rhea" id="RHEA:53428"/>
        <dbReference type="Rhea" id="RHEA-COMP:10131"/>
        <dbReference type="Rhea" id="RHEA-COMP:10132"/>
        <dbReference type="Rhea" id="RHEA-COMP:13555"/>
        <dbReference type="Rhea" id="RHEA-COMP:13556"/>
        <dbReference type="ChEBI" id="CHEBI:29950"/>
        <dbReference type="ChEBI" id="CHEBI:82612"/>
        <dbReference type="ChEBI" id="CHEBI:137386"/>
        <dbReference type="ChEBI" id="CHEBI:137387"/>
        <dbReference type="EC" id="2.1.1.63"/>
    </reaction>
</comment>
<evidence type="ECO:0000256" key="2">
    <source>
        <dbReference type="ARBA" id="ARBA00008711"/>
    </source>
</evidence>
<keyword evidence="7" id="KW-0234">DNA repair</keyword>
<feature type="domain" description="Methylated-DNA-[protein]-cysteine S-methyltransferase DNA binding" evidence="9">
    <location>
        <begin position="6"/>
        <end position="74"/>
    </location>
</feature>
<protein>
    <recommendedName>
        <fullName evidence="3">methylated-DNA--[protein]-cysteine S-methyltransferase</fullName>
        <ecNumber evidence="3">2.1.1.63</ecNumber>
    </recommendedName>
</protein>
<dbReference type="PANTHER" id="PTHR10815:SF5">
    <property type="entry name" value="METHYLATED-DNA--PROTEIN-CYSTEINE METHYLTRANSFERASE"/>
    <property type="match status" value="1"/>
</dbReference>
<evidence type="ECO:0000256" key="8">
    <source>
        <dbReference type="ARBA" id="ARBA00049348"/>
    </source>
</evidence>
<comment type="catalytic activity">
    <reaction evidence="8">
        <text>a 6-O-methyl-2'-deoxyguanosine in DNA + L-cysteinyl-[protein] = S-methyl-L-cysteinyl-[protein] + a 2'-deoxyguanosine in DNA</text>
        <dbReference type="Rhea" id="RHEA:24000"/>
        <dbReference type="Rhea" id="RHEA-COMP:10131"/>
        <dbReference type="Rhea" id="RHEA-COMP:10132"/>
        <dbReference type="Rhea" id="RHEA-COMP:11367"/>
        <dbReference type="Rhea" id="RHEA-COMP:11368"/>
        <dbReference type="ChEBI" id="CHEBI:29950"/>
        <dbReference type="ChEBI" id="CHEBI:82612"/>
        <dbReference type="ChEBI" id="CHEBI:85445"/>
        <dbReference type="ChEBI" id="CHEBI:85448"/>
        <dbReference type="EC" id="2.1.1.63"/>
    </reaction>
</comment>
<proteinExistence type="inferred from homology"/>
<dbReference type="Gene3D" id="1.10.10.10">
    <property type="entry name" value="Winged helix-like DNA-binding domain superfamily/Winged helix DNA-binding domain"/>
    <property type="match status" value="1"/>
</dbReference>
<keyword evidence="4" id="KW-0489">Methyltransferase</keyword>
<evidence type="ECO:0000256" key="3">
    <source>
        <dbReference type="ARBA" id="ARBA00011918"/>
    </source>
</evidence>
<dbReference type="InterPro" id="IPR036388">
    <property type="entry name" value="WH-like_DNA-bd_sf"/>
</dbReference>
<evidence type="ECO:0000256" key="1">
    <source>
        <dbReference type="ARBA" id="ARBA00001286"/>
    </source>
</evidence>
<name>A0A382XJ24_9ZZZZ</name>
<dbReference type="EMBL" id="UINC01167877">
    <property type="protein sequence ID" value="SVD70615.1"/>
    <property type="molecule type" value="Genomic_DNA"/>
</dbReference>
<dbReference type="Pfam" id="PF01035">
    <property type="entry name" value="DNA_binding_1"/>
    <property type="match status" value="1"/>
</dbReference>
<keyword evidence="5" id="KW-0808">Transferase</keyword>
<reference evidence="10" key="1">
    <citation type="submission" date="2018-05" db="EMBL/GenBank/DDBJ databases">
        <authorList>
            <person name="Lanie J.A."/>
            <person name="Ng W.-L."/>
            <person name="Kazmierczak K.M."/>
            <person name="Andrzejewski T.M."/>
            <person name="Davidsen T.M."/>
            <person name="Wayne K.J."/>
            <person name="Tettelin H."/>
            <person name="Glass J.I."/>
            <person name="Rusch D."/>
            <person name="Podicherti R."/>
            <person name="Tsui H.-C.T."/>
            <person name="Winkler M.E."/>
        </authorList>
    </citation>
    <scope>NUCLEOTIDE SEQUENCE</scope>
</reference>
<dbReference type="SUPFAM" id="SSF46767">
    <property type="entry name" value="Methylated DNA-protein cysteine methyltransferase, C-terminal domain"/>
    <property type="match status" value="1"/>
</dbReference>
<evidence type="ECO:0000256" key="6">
    <source>
        <dbReference type="ARBA" id="ARBA00022763"/>
    </source>
</evidence>
<evidence type="ECO:0000256" key="5">
    <source>
        <dbReference type="ARBA" id="ARBA00022679"/>
    </source>
</evidence>
<dbReference type="GO" id="GO:0003908">
    <property type="term" value="F:methylated-DNA-[protein]-cysteine S-methyltransferase activity"/>
    <property type="evidence" value="ECO:0007669"/>
    <property type="project" value="UniProtKB-EC"/>
</dbReference>